<comment type="caution">
    <text evidence="1">The sequence shown here is derived from an EMBL/GenBank/DDBJ whole genome shotgun (WGS) entry which is preliminary data.</text>
</comment>
<keyword evidence="2" id="KW-1185">Reference proteome</keyword>
<dbReference type="EMBL" id="JANHOG010000733">
    <property type="protein sequence ID" value="KAJ3551914.1"/>
    <property type="molecule type" value="Genomic_DNA"/>
</dbReference>
<protein>
    <submittedName>
        <fullName evidence="1">Uncharacterized protein</fullName>
    </submittedName>
</protein>
<reference evidence="1" key="1">
    <citation type="submission" date="2022-07" db="EMBL/GenBank/DDBJ databases">
        <title>Genome Sequence of Phlebia brevispora.</title>
        <authorList>
            <person name="Buettner E."/>
        </authorList>
    </citation>
    <scope>NUCLEOTIDE SEQUENCE</scope>
    <source>
        <strain evidence="1">MPL23</strain>
    </source>
</reference>
<evidence type="ECO:0000313" key="2">
    <source>
        <dbReference type="Proteomes" id="UP001148662"/>
    </source>
</evidence>
<organism evidence="1 2">
    <name type="scientific">Phlebia brevispora</name>
    <dbReference type="NCBI Taxonomy" id="194682"/>
    <lineage>
        <taxon>Eukaryota</taxon>
        <taxon>Fungi</taxon>
        <taxon>Dikarya</taxon>
        <taxon>Basidiomycota</taxon>
        <taxon>Agaricomycotina</taxon>
        <taxon>Agaricomycetes</taxon>
        <taxon>Polyporales</taxon>
        <taxon>Meruliaceae</taxon>
        <taxon>Phlebia</taxon>
    </lineage>
</organism>
<sequence length="771" mass="85873">MSNNNHDPSSRKPTGPSTPHSGNSSNDAHTNRKLTQTAPFFGVGMGSANALKTLNSGWQVWGNSSPASRNPSISSAASMPDTSQQAENGYRSNLGDSWASPRAAGGSWDEDSAAALSLQSTRQRQGNNTHNSALSTPSLGLAKVNQYSPQRTAYGTNTSPFSTQQVLMTSSNGSATYESSQTTSIVEHDLSLSFRGMAVEDEFGSGQPYRQAGLASQASAATGQAHASPPQPMRGPHPMQQPRGPFPGYPQAEYAPYYTGPSRVEYPYPYEGYRPSDNMYATSPALSAATPAPNVYPGMAPHPHPVPDIHNQQFYDYTGSTRPPSQFFYPSQPIMYHAPPHSPMAGQTKKRGMQYNPPQPQQLPPQTLIYPNLLYMHSGLNTAMPAHHQGGRGRRQEDSNAAFRSQLLEEFRNDKVRKWELKDIFGYVVEFSSDQHGSRFIQQKLETATEEEKQVVFDEIVPQQALHLIQDVFGNYVVQKLFEYGTPIQKTLLTNVMEGHILPLSLQMYGCRVVQKAIENITPEQQSIFVKELNDSVLRCVKDANGNHVIQRLIERVPPERLDFVKSFRGNVYDLSTHPYGCRVLQRCFEHLPEEHTRPLLDELHKYAIHLMQDQFGNYVIQFVLEHGQPQDRALIVSKLRGQMFNMSRHKFASNVCEKALVMADSESRRMLIEEMMTPKHDGVSPVLSMMKDQFANYVLQRALSVVEGDQKQALIDMVKPHLVSMRKYSSHSRHLIAIERLLEKCTPTPAVNAEQGQTENSAVTDASSSH</sequence>
<evidence type="ECO:0000313" key="1">
    <source>
        <dbReference type="EMBL" id="KAJ3551914.1"/>
    </source>
</evidence>
<dbReference type="Proteomes" id="UP001148662">
    <property type="component" value="Unassembled WGS sequence"/>
</dbReference>
<accession>A0ACC1T2X7</accession>
<name>A0ACC1T2X7_9APHY</name>
<gene>
    <name evidence="1" type="ORF">NM688_g4434</name>
</gene>
<proteinExistence type="predicted"/>